<dbReference type="InterPro" id="IPR036412">
    <property type="entry name" value="HAD-like_sf"/>
</dbReference>
<comment type="similarity">
    <text evidence="3">Belongs to the HAD-like hydrolase superfamily. SerB family.</text>
</comment>
<dbReference type="NCBIfam" id="TIGR00338">
    <property type="entry name" value="serB"/>
    <property type="match status" value="1"/>
</dbReference>
<gene>
    <name evidence="16" type="ORF">GGD88_001389</name>
</gene>
<dbReference type="GO" id="GO:0036424">
    <property type="term" value="F:L-phosphoserine phosphatase activity"/>
    <property type="evidence" value="ECO:0007669"/>
    <property type="project" value="InterPro"/>
</dbReference>
<protein>
    <recommendedName>
        <fullName evidence="5">Phosphoserine phosphatase</fullName>
        <ecNumber evidence="4">3.1.3.3</ecNumber>
    </recommendedName>
    <alternativeName>
        <fullName evidence="11">O-phosphoserine phosphohydrolase</fullName>
    </alternativeName>
</protein>
<comment type="catalytic activity">
    <reaction evidence="12">
        <text>O-phospho-L-serine + H2O = L-serine + phosphate</text>
        <dbReference type="Rhea" id="RHEA:21208"/>
        <dbReference type="ChEBI" id="CHEBI:15377"/>
        <dbReference type="ChEBI" id="CHEBI:33384"/>
        <dbReference type="ChEBI" id="CHEBI:43474"/>
        <dbReference type="ChEBI" id="CHEBI:57524"/>
        <dbReference type="EC" id="3.1.3.3"/>
    </reaction>
</comment>
<comment type="cofactor">
    <cofactor evidence="1">
        <name>Mg(2+)</name>
        <dbReference type="ChEBI" id="CHEBI:18420"/>
    </cofactor>
</comment>
<evidence type="ECO:0000313" key="17">
    <source>
        <dbReference type="Proteomes" id="UP000555728"/>
    </source>
</evidence>
<evidence type="ECO:0000256" key="1">
    <source>
        <dbReference type="ARBA" id="ARBA00001946"/>
    </source>
</evidence>
<evidence type="ECO:0000256" key="5">
    <source>
        <dbReference type="ARBA" id="ARBA00015196"/>
    </source>
</evidence>
<evidence type="ECO:0000256" key="7">
    <source>
        <dbReference type="ARBA" id="ARBA00022723"/>
    </source>
</evidence>
<evidence type="ECO:0000256" key="6">
    <source>
        <dbReference type="ARBA" id="ARBA00022605"/>
    </source>
</evidence>
<dbReference type="GO" id="GO:0000287">
    <property type="term" value="F:magnesium ion binding"/>
    <property type="evidence" value="ECO:0007669"/>
    <property type="project" value="TreeGrafter"/>
</dbReference>
<feature type="active site" description="Proton donor" evidence="14">
    <location>
        <position position="122"/>
    </location>
</feature>
<feature type="region of interest" description="Disordered" evidence="15">
    <location>
        <begin position="1"/>
        <end position="29"/>
    </location>
</feature>
<evidence type="ECO:0000256" key="8">
    <source>
        <dbReference type="ARBA" id="ARBA00022801"/>
    </source>
</evidence>
<comment type="catalytic activity">
    <reaction evidence="13">
        <text>O-phospho-D-serine + H2O = D-serine + phosphate</text>
        <dbReference type="Rhea" id="RHEA:24873"/>
        <dbReference type="ChEBI" id="CHEBI:15377"/>
        <dbReference type="ChEBI" id="CHEBI:35247"/>
        <dbReference type="ChEBI" id="CHEBI:43474"/>
        <dbReference type="ChEBI" id="CHEBI:58680"/>
        <dbReference type="EC" id="3.1.3.3"/>
    </reaction>
</comment>
<dbReference type="SFLD" id="SFLDG01136">
    <property type="entry name" value="C1.6:_Phosphoserine_Phosphatas"/>
    <property type="match status" value="1"/>
</dbReference>
<dbReference type="InterPro" id="IPR050582">
    <property type="entry name" value="HAD-like_SerB"/>
</dbReference>
<accession>A0A7W6RZV4</accession>
<evidence type="ECO:0000313" key="16">
    <source>
        <dbReference type="EMBL" id="MBB4285669.1"/>
    </source>
</evidence>
<dbReference type="NCBIfam" id="TIGR01488">
    <property type="entry name" value="HAD-SF-IB"/>
    <property type="match status" value="1"/>
</dbReference>
<keyword evidence="8 16" id="KW-0378">Hydrolase</keyword>
<dbReference type="PANTHER" id="PTHR43344">
    <property type="entry name" value="PHOSPHOSERINE PHOSPHATASE"/>
    <property type="match status" value="1"/>
</dbReference>
<evidence type="ECO:0000256" key="2">
    <source>
        <dbReference type="ARBA" id="ARBA00005135"/>
    </source>
</evidence>
<dbReference type="InterPro" id="IPR023214">
    <property type="entry name" value="HAD_sf"/>
</dbReference>
<dbReference type="EMBL" id="JACIGI010000009">
    <property type="protein sequence ID" value="MBB4285669.1"/>
    <property type="molecule type" value="Genomic_DNA"/>
</dbReference>
<evidence type="ECO:0000256" key="10">
    <source>
        <dbReference type="ARBA" id="ARBA00023299"/>
    </source>
</evidence>
<dbReference type="SFLD" id="SFLDG01137">
    <property type="entry name" value="C1.6.1:_Phosphoserine_Phosphat"/>
    <property type="match status" value="1"/>
</dbReference>
<dbReference type="Gene3D" id="3.40.50.1000">
    <property type="entry name" value="HAD superfamily/HAD-like"/>
    <property type="match status" value="1"/>
</dbReference>
<dbReference type="GO" id="GO:0006564">
    <property type="term" value="P:L-serine biosynthetic process"/>
    <property type="evidence" value="ECO:0007669"/>
    <property type="project" value="UniProtKB-KW"/>
</dbReference>
<keyword evidence="6" id="KW-0028">Amino-acid biosynthesis</keyword>
<evidence type="ECO:0000256" key="11">
    <source>
        <dbReference type="ARBA" id="ARBA00031693"/>
    </source>
</evidence>
<dbReference type="UniPathway" id="UPA00135">
    <property type="reaction ID" value="UER00198"/>
</dbReference>
<comment type="caution">
    <text evidence="16">The sequence shown here is derived from an EMBL/GenBank/DDBJ whole genome shotgun (WGS) entry which is preliminary data.</text>
</comment>
<dbReference type="PANTHER" id="PTHR43344:SF2">
    <property type="entry name" value="PHOSPHOSERINE PHOSPHATASE"/>
    <property type="match status" value="1"/>
</dbReference>
<dbReference type="InterPro" id="IPR004469">
    <property type="entry name" value="PSP"/>
</dbReference>
<dbReference type="EC" id="3.1.3.3" evidence="4"/>
<dbReference type="SFLD" id="SFLDS00003">
    <property type="entry name" value="Haloacid_Dehalogenase"/>
    <property type="match status" value="1"/>
</dbReference>
<dbReference type="SFLD" id="SFLDF00029">
    <property type="entry name" value="phosphoserine_phosphatase"/>
    <property type="match status" value="1"/>
</dbReference>
<feature type="active site" description="Nucleophile" evidence="14">
    <location>
        <position position="120"/>
    </location>
</feature>
<evidence type="ECO:0000256" key="15">
    <source>
        <dbReference type="SAM" id="MobiDB-lite"/>
    </source>
</evidence>
<keyword evidence="7" id="KW-0479">Metal-binding</keyword>
<dbReference type="AlphaFoldDB" id="A0A7W6RZV4"/>
<evidence type="ECO:0000256" key="13">
    <source>
        <dbReference type="ARBA" id="ARBA00048523"/>
    </source>
</evidence>
<dbReference type="Pfam" id="PF12710">
    <property type="entry name" value="HAD"/>
    <property type="match status" value="1"/>
</dbReference>
<evidence type="ECO:0000256" key="14">
    <source>
        <dbReference type="PIRSR" id="PIRSR604469-1"/>
    </source>
</evidence>
<evidence type="ECO:0000256" key="12">
    <source>
        <dbReference type="ARBA" id="ARBA00048138"/>
    </source>
</evidence>
<keyword evidence="9" id="KW-0460">Magnesium</keyword>
<evidence type="ECO:0000256" key="4">
    <source>
        <dbReference type="ARBA" id="ARBA00012640"/>
    </source>
</evidence>
<keyword evidence="10" id="KW-0718">Serine biosynthesis</keyword>
<evidence type="ECO:0000256" key="3">
    <source>
        <dbReference type="ARBA" id="ARBA00009184"/>
    </source>
</evidence>
<proteinExistence type="inferred from homology"/>
<dbReference type="CDD" id="cd07500">
    <property type="entry name" value="HAD_PSP"/>
    <property type="match status" value="1"/>
</dbReference>
<dbReference type="SUPFAM" id="SSF56784">
    <property type="entry name" value="HAD-like"/>
    <property type="match status" value="1"/>
</dbReference>
<name>A0A7W6RZV4_9PROT</name>
<sequence>MSVSLETPSPARRPLSAPGDDDPSPGARGLDRVLTLVAAPGSAALTAERVDAVRRALDHLGAEGDRPRWLAPGEACDLAFAGLAPEQAEGAARAALGDAPVDVLAQIAGPDRRKALLVADMDSTIVTSETLDDLAAHAGLRDAIAAITTRAMNGELDFAEALRERVRRLAGLPEAALAETWADTRLTPGARALVATMKAHGARCLLVSGGFRYFTGRVVDRCGFDAHVSNDVVIADGRLTGAVVEPVRDRRAKLETLVAEAGRLRLPLARTLAVGDGANDVPMLQAAGLGVAFHPRPAVAAEVRAAVRHGDLTALLYAQGYARDAFVEPEDPAP</sequence>
<reference evidence="16 17" key="1">
    <citation type="submission" date="2020-08" db="EMBL/GenBank/DDBJ databases">
        <title>Genome sequencing of Purple Non-Sulfur Bacteria from various extreme environments.</title>
        <authorList>
            <person name="Mayer M."/>
        </authorList>
    </citation>
    <scope>NUCLEOTIDE SEQUENCE [LARGE SCALE GENOMIC DNA]</scope>
    <source>
        <strain evidence="16 17">JA135</strain>
    </source>
</reference>
<dbReference type="GO" id="GO:0005737">
    <property type="term" value="C:cytoplasm"/>
    <property type="evidence" value="ECO:0007669"/>
    <property type="project" value="TreeGrafter"/>
</dbReference>
<keyword evidence="17" id="KW-1185">Reference proteome</keyword>
<comment type="pathway">
    <text evidence="2">Amino-acid biosynthesis; L-serine biosynthesis; L-serine from 3-phospho-D-glycerate: step 3/3.</text>
</comment>
<evidence type="ECO:0000256" key="9">
    <source>
        <dbReference type="ARBA" id="ARBA00022842"/>
    </source>
</evidence>
<dbReference type="Proteomes" id="UP000555728">
    <property type="component" value="Unassembled WGS sequence"/>
</dbReference>
<organism evidence="16 17">
    <name type="scientific">Roseospira goensis</name>
    <dbReference type="NCBI Taxonomy" id="391922"/>
    <lineage>
        <taxon>Bacteria</taxon>
        <taxon>Pseudomonadati</taxon>
        <taxon>Pseudomonadota</taxon>
        <taxon>Alphaproteobacteria</taxon>
        <taxon>Rhodospirillales</taxon>
        <taxon>Rhodospirillaceae</taxon>
        <taxon>Roseospira</taxon>
    </lineage>
</organism>